<dbReference type="InterPro" id="IPR001460">
    <property type="entry name" value="PCN-bd_Tpept"/>
</dbReference>
<evidence type="ECO:0000313" key="3">
    <source>
        <dbReference type="Proteomes" id="UP000292547"/>
    </source>
</evidence>
<dbReference type="InterPro" id="IPR012338">
    <property type="entry name" value="Beta-lactam/transpept-like"/>
</dbReference>
<dbReference type="GeneID" id="300097563"/>
<dbReference type="Gene3D" id="3.40.710.10">
    <property type="entry name" value="DD-peptidase/beta-lactamase superfamily"/>
    <property type="match status" value="1"/>
</dbReference>
<gene>
    <name evidence="2" type="ORF">D0Z67_01280</name>
</gene>
<protein>
    <submittedName>
        <fullName evidence="2">Penicillin-binding protein</fullName>
    </submittedName>
</protein>
<evidence type="ECO:0000259" key="1">
    <source>
        <dbReference type="Pfam" id="PF00905"/>
    </source>
</evidence>
<dbReference type="Pfam" id="PF00905">
    <property type="entry name" value="Transpeptidase"/>
    <property type="match status" value="1"/>
</dbReference>
<keyword evidence="3" id="KW-1185">Reference proteome</keyword>
<evidence type="ECO:0000313" key="2">
    <source>
        <dbReference type="EMBL" id="QBJ89083.1"/>
    </source>
</evidence>
<dbReference type="InterPro" id="IPR050515">
    <property type="entry name" value="Beta-lactam/transpept"/>
</dbReference>
<dbReference type="SUPFAM" id="SSF56601">
    <property type="entry name" value="beta-lactamase/transpeptidase-like"/>
    <property type="match status" value="1"/>
</dbReference>
<dbReference type="PANTHER" id="PTHR30627:SF24">
    <property type="entry name" value="PENICILLIN-BINDING PROTEIN 4B"/>
    <property type="match status" value="1"/>
</dbReference>
<dbReference type="GO" id="GO:0005886">
    <property type="term" value="C:plasma membrane"/>
    <property type="evidence" value="ECO:0007669"/>
    <property type="project" value="TreeGrafter"/>
</dbReference>
<dbReference type="KEGG" id="sseo:D0Z67_01280"/>
<dbReference type="EMBL" id="CP032229">
    <property type="protein sequence ID" value="QBJ89083.1"/>
    <property type="molecule type" value="Genomic_DNA"/>
</dbReference>
<dbReference type="GO" id="GO:0071555">
    <property type="term" value="P:cell wall organization"/>
    <property type="evidence" value="ECO:0007669"/>
    <property type="project" value="TreeGrafter"/>
</dbReference>
<dbReference type="GO" id="GO:0008658">
    <property type="term" value="F:penicillin binding"/>
    <property type="evidence" value="ECO:0007669"/>
    <property type="project" value="InterPro"/>
</dbReference>
<reference evidence="2 3" key="1">
    <citation type="submission" date="2018-08" db="EMBL/GenBank/DDBJ databases">
        <title>The complete genome sequence of Streptomyces seoulensis, a pioneer strain for nickel superoxide dismutase discovery.</title>
        <authorList>
            <person name="Shin J."/>
            <person name="Lee J.-S."/>
            <person name="Lee E.-J."/>
            <person name="Youn H.-D."/>
        </authorList>
    </citation>
    <scope>NUCLEOTIDE SEQUENCE [LARGE SCALE GENOMIC DNA]</scope>
    <source>
        <strain evidence="2 3">KCTC 9819</strain>
    </source>
</reference>
<name>A0A4P6TR86_STRSO</name>
<dbReference type="GO" id="GO:0071972">
    <property type="term" value="F:peptidoglycan L,D-transpeptidase activity"/>
    <property type="evidence" value="ECO:0007669"/>
    <property type="project" value="TreeGrafter"/>
</dbReference>
<organism evidence="2 3">
    <name type="scientific">Streptomyces seoulensis</name>
    <dbReference type="NCBI Taxonomy" id="73044"/>
    <lineage>
        <taxon>Bacteria</taxon>
        <taxon>Bacillati</taxon>
        <taxon>Actinomycetota</taxon>
        <taxon>Actinomycetes</taxon>
        <taxon>Kitasatosporales</taxon>
        <taxon>Streptomycetaceae</taxon>
        <taxon>Streptomyces</taxon>
    </lineage>
</organism>
<sequence>MHVVADGAPADDNVVSTATAFLSSWQASDTYRAAQLTTNPRQARIELGAFRRHTGVTSVTLSPGHTVGATMPFKVVAHIDHGGTSATWTYHSRLAVVRDSPTGRDRVSWHSNVIHPSLPDGGGYTLRPFTEAVAPTVTDNQGAPLKATDHPGLRQILHQLQDRYPDREHQILGIRLSSDGDSGAGRIVATLKSGRAAGIRTGVDAAVQKAVDAAVAGQPGASVVVVRPSTGDVLAAATPAGTDLSPAVEGVQAPGQAFELVTTAALLEHKAVTSHGRVDCPASATVTGRTFTTPGGWHAQGTPFTDVFAHACDTAYVQLADALTGDELAAEARDVFGLGLDWHTGVTTADGAVPVLKGADKAAAAIGRGEVRLNTLDLASVTATVQNGSFRQPMFVDPKTSGQTRAHTRRVLPGRVADELRALMRGYAQEADTDGAAFGGVADQFQDSPEPIVGWFTASRGDLALAVTAPEKTHRPDNAGDVARAVLDAASG</sequence>
<dbReference type="RefSeq" id="WP_051887559.1">
    <property type="nucleotide sequence ID" value="NZ_CP032229.1"/>
</dbReference>
<dbReference type="PANTHER" id="PTHR30627">
    <property type="entry name" value="PEPTIDOGLYCAN D,D-TRANSPEPTIDASE"/>
    <property type="match status" value="1"/>
</dbReference>
<feature type="domain" description="Penicillin-binding protein transpeptidase" evidence="1">
    <location>
        <begin position="222"/>
        <end position="476"/>
    </location>
</feature>
<proteinExistence type="predicted"/>
<dbReference type="AlphaFoldDB" id="A0A4P6TR86"/>
<dbReference type="Proteomes" id="UP000292547">
    <property type="component" value="Chromosome"/>
</dbReference>
<accession>A0A4P6TR86</accession>
<dbReference type="STRING" id="73044.GCA_000725795_02237"/>